<feature type="transmembrane region" description="Helical" evidence="7">
    <location>
        <begin position="45"/>
        <end position="65"/>
    </location>
</feature>
<evidence type="ECO:0008006" key="10">
    <source>
        <dbReference type="Google" id="ProtNLM"/>
    </source>
</evidence>
<feature type="transmembrane region" description="Helical" evidence="7">
    <location>
        <begin position="200"/>
        <end position="226"/>
    </location>
</feature>
<feature type="transmembrane region" description="Helical" evidence="7">
    <location>
        <begin position="6"/>
        <end position="24"/>
    </location>
</feature>
<evidence type="ECO:0000256" key="2">
    <source>
        <dbReference type="ARBA" id="ARBA00022475"/>
    </source>
</evidence>
<keyword evidence="4 7" id="KW-0812">Transmembrane</keyword>
<name>A0A832XHI2_9ARCH</name>
<keyword evidence="2" id="KW-1003">Cell membrane</keyword>
<feature type="transmembrane region" description="Helical" evidence="7">
    <location>
        <begin position="138"/>
        <end position="158"/>
    </location>
</feature>
<evidence type="ECO:0000256" key="7">
    <source>
        <dbReference type="SAM" id="Phobius"/>
    </source>
</evidence>
<feature type="transmembrane region" description="Helical" evidence="7">
    <location>
        <begin position="101"/>
        <end position="132"/>
    </location>
</feature>
<proteinExistence type="predicted"/>
<feature type="transmembrane region" description="Helical" evidence="7">
    <location>
        <begin position="170"/>
        <end position="188"/>
    </location>
</feature>
<keyword evidence="9" id="KW-1185">Reference proteome</keyword>
<keyword evidence="6 7" id="KW-0472">Membrane</keyword>
<evidence type="ECO:0000256" key="1">
    <source>
        <dbReference type="ARBA" id="ARBA00004651"/>
    </source>
</evidence>
<dbReference type="EMBL" id="DVAD01000007">
    <property type="protein sequence ID" value="HIJ99480.1"/>
    <property type="molecule type" value="Genomic_DNA"/>
</dbReference>
<evidence type="ECO:0000256" key="5">
    <source>
        <dbReference type="ARBA" id="ARBA00022989"/>
    </source>
</evidence>
<comment type="caution">
    <text evidence="8">The sequence shown here is derived from an EMBL/GenBank/DDBJ whole genome shotgun (WGS) entry which is preliminary data.</text>
</comment>
<sequence>MVSFDALPVFSAFVLSIVLTVIFIKRFKRIGRVSEDIHKEGRPMQANFGGIAVAAALGTILLGMYLVTSSAIYMTLTLVFLISASVGLLDDLFRFSPYQKLALSAIPALPLILFWGFGVYQVLAVVVAIVVLSNWTNMLAGFNGLEAGMGAIALFFLGLNTWNFEVRTALFAYSLALLGFLIFNRYPAKVFPGDVGTLPIGAFLAASVALGAPLIALAILSIPYFLDMSLKLATMGVASSKNIVPTRVENGILVPQKSYLSLTNLILRIKRMREWQLVTIYWLVEIALGMVTLVI</sequence>
<dbReference type="Pfam" id="PF00953">
    <property type="entry name" value="Glycos_transf_4"/>
    <property type="match status" value="1"/>
</dbReference>
<feature type="transmembrane region" description="Helical" evidence="7">
    <location>
        <begin position="71"/>
        <end position="89"/>
    </location>
</feature>
<evidence type="ECO:0000256" key="4">
    <source>
        <dbReference type="ARBA" id="ARBA00022692"/>
    </source>
</evidence>
<evidence type="ECO:0000256" key="3">
    <source>
        <dbReference type="ARBA" id="ARBA00022679"/>
    </source>
</evidence>
<dbReference type="PANTHER" id="PTHR22926:SF3">
    <property type="entry name" value="UNDECAPRENYL-PHOSPHATE ALPHA-N-ACETYLGLUCOSAMINYL 1-PHOSPHATE TRANSFERASE"/>
    <property type="match status" value="1"/>
</dbReference>
<dbReference type="GO" id="GO:0044038">
    <property type="term" value="P:cell wall macromolecule biosynthetic process"/>
    <property type="evidence" value="ECO:0007669"/>
    <property type="project" value="TreeGrafter"/>
</dbReference>
<accession>A0A832XHI2</accession>
<dbReference type="Proteomes" id="UP000604391">
    <property type="component" value="Unassembled WGS sequence"/>
</dbReference>
<dbReference type="InterPro" id="IPR000715">
    <property type="entry name" value="Glycosyl_transferase_4"/>
</dbReference>
<comment type="subcellular location">
    <subcellularLocation>
        <location evidence="1">Cell membrane</location>
        <topology evidence="1">Multi-pass membrane protein</topology>
    </subcellularLocation>
</comment>
<dbReference type="PANTHER" id="PTHR22926">
    <property type="entry name" value="PHOSPHO-N-ACETYLMURAMOYL-PENTAPEPTIDE-TRANSFERASE"/>
    <property type="match status" value="1"/>
</dbReference>
<evidence type="ECO:0000313" key="9">
    <source>
        <dbReference type="Proteomes" id="UP000604391"/>
    </source>
</evidence>
<reference evidence="8 9" key="1">
    <citation type="journal article" name="Nat. Commun.">
        <title>Undinarchaeota illuminate DPANN phylogeny and the impact of gene transfer on archaeal evolution.</title>
        <authorList>
            <person name="Dombrowski N."/>
            <person name="Williams T.A."/>
            <person name="Sun J."/>
            <person name="Woodcroft B.J."/>
            <person name="Lee J.H."/>
            <person name="Minh B.Q."/>
            <person name="Rinke C."/>
            <person name="Spang A."/>
        </authorList>
    </citation>
    <scope>NUCLEOTIDE SEQUENCE [LARGE SCALE GENOMIC DNA]</scope>
    <source>
        <strain evidence="8">MAG_bin17</strain>
    </source>
</reference>
<dbReference type="GO" id="GO:0005886">
    <property type="term" value="C:plasma membrane"/>
    <property type="evidence" value="ECO:0007669"/>
    <property type="project" value="UniProtKB-SubCell"/>
</dbReference>
<feature type="transmembrane region" description="Helical" evidence="7">
    <location>
        <begin position="275"/>
        <end position="294"/>
    </location>
</feature>
<protein>
    <recommendedName>
        <fullName evidence="10">UDP-N-acetylglucosamine--dolichyl-phosphate N-acetylglucosaminephosphotransferase</fullName>
    </recommendedName>
</protein>
<evidence type="ECO:0000256" key="6">
    <source>
        <dbReference type="ARBA" id="ARBA00023136"/>
    </source>
</evidence>
<dbReference type="GO" id="GO:0016780">
    <property type="term" value="F:phosphotransferase activity, for other substituted phosphate groups"/>
    <property type="evidence" value="ECO:0007669"/>
    <property type="project" value="InterPro"/>
</dbReference>
<dbReference type="AlphaFoldDB" id="A0A832XHI2"/>
<organism evidence="8 9">
    <name type="scientific">Candidatus Undinarchaeum marinum</name>
    <dbReference type="NCBI Taxonomy" id="2756141"/>
    <lineage>
        <taxon>Archaea</taxon>
        <taxon>Candidatus Undinarchaeota</taxon>
        <taxon>Candidatus Undinarchaeia</taxon>
        <taxon>Candidatus Undinarchaeales</taxon>
        <taxon>Candidatus Undinarchaeaceae</taxon>
        <taxon>Candidatus Undinarchaeum</taxon>
    </lineage>
</organism>
<gene>
    <name evidence="8" type="ORF">H1011_01490</name>
</gene>
<dbReference type="GO" id="GO:0071555">
    <property type="term" value="P:cell wall organization"/>
    <property type="evidence" value="ECO:0007669"/>
    <property type="project" value="TreeGrafter"/>
</dbReference>
<keyword evidence="3" id="KW-0808">Transferase</keyword>
<evidence type="ECO:0000313" key="8">
    <source>
        <dbReference type="EMBL" id="HIJ99480.1"/>
    </source>
</evidence>
<keyword evidence="5 7" id="KW-1133">Transmembrane helix</keyword>